<dbReference type="PANTHER" id="PTHR43421:SF1">
    <property type="entry name" value="METALLOPROTEASE PMBA"/>
    <property type="match status" value="1"/>
</dbReference>
<dbReference type="InterPro" id="IPR045569">
    <property type="entry name" value="Metalloprtase-TldD/E_C"/>
</dbReference>
<evidence type="ECO:0000313" key="5">
    <source>
        <dbReference type="EMBL" id="MBJ6723553.1"/>
    </source>
</evidence>
<dbReference type="InterPro" id="IPR035068">
    <property type="entry name" value="TldD/PmbA_N"/>
</dbReference>
<reference evidence="5" key="1">
    <citation type="submission" date="2020-12" db="EMBL/GenBank/DDBJ databases">
        <title>Geomonas sp. Red875, isolated from river sediment.</title>
        <authorList>
            <person name="Xu Z."/>
            <person name="Zhang Z."/>
            <person name="Masuda Y."/>
            <person name="Itoh H."/>
            <person name="Senoo K."/>
        </authorList>
    </citation>
    <scope>NUCLEOTIDE SEQUENCE</scope>
    <source>
        <strain evidence="5">Red875</strain>
    </source>
</reference>
<dbReference type="PANTHER" id="PTHR43421">
    <property type="entry name" value="METALLOPROTEASE PMBA"/>
    <property type="match status" value="1"/>
</dbReference>
<dbReference type="Proteomes" id="UP000636888">
    <property type="component" value="Unassembled WGS sequence"/>
</dbReference>
<dbReference type="AlphaFoldDB" id="A0A8J7IZJ3"/>
<comment type="caution">
    <text evidence="5">The sequence shown here is derived from an EMBL/GenBank/DDBJ whole genome shotgun (WGS) entry which is preliminary data.</text>
</comment>
<comment type="similarity">
    <text evidence="1">Belongs to the peptidase U62 family.</text>
</comment>
<feature type="domain" description="Metalloprotease TldD/E C-terminal" evidence="3">
    <location>
        <begin position="224"/>
        <end position="443"/>
    </location>
</feature>
<name>A0A8J7IZJ3_9BACT</name>
<gene>
    <name evidence="5" type="ORF">JFN93_02420</name>
</gene>
<sequence>MLSQHADAVEALLKREQLDGFEIMVSSSKDLSLESKEGKVDSYKVAEPFGIAIRVLKGDGLGFSFSTTLEPAALSRMVEGALTAARMQTPDAANSFPLPQVYPEPSGIYDAELEKVPHEEKVERALQLERLALSGDPRVKRVRKCSYSESVFDLYLRNSFGVTGAYRGSYVSCSASAVAEADGAAQIGWDFDYATGYAGIDVEKIARGAIAKATSLLGARSMATMRVPVILDNYVATQLLDIVAASFLVENVEKGKSLFKGKVGEQVFSPLVSVRDNGLLDGGMGTAPWDGEGVPQQDVELVRAGELKGFLCDTFWGQKAGVASTGNSVRGSLRSPPRTGVHNLFVEKGKTSPEALREGMEKGVLITEVMGMHTANPISGDFSVGAAGFYVERGEIVHPVKGIAIAGNVLELFQRVDLVADDLRFFGGTGAPALRIAELDVSGS</sequence>
<evidence type="ECO:0000259" key="4">
    <source>
        <dbReference type="Pfam" id="PF19290"/>
    </source>
</evidence>
<dbReference type="EMBL" id="JAEMHM010000002">
    <property type="protein sequence ID" value="MBJ6723553.1"/>
    <property type="molecule type" value="Genomic_DNA"/>
</dbReference>
<dbReference type="GO" id="GO:0006508">
    <property type="term" value="P:proteolysis"/>
    <property type="evidence" value="ECO:0007669"/>
    <property type="project" value="InterPro"/>
</dbReference>
<evidence type="ECO:0000259" key="2">
    <source>
        <dbReference type="Pfam" id="PF01523"/>
    </source>
</evidence>
<dbReference type="Pfam" id="PF19289">
    <property type="entry name" value="PmbA_TldD_3rd"/>
    <property type="match status" value="1"/>
</dbReference>
<evidence type="ECO:0000259" key="3">
    <source>
        <dbReference type="Pfam" id="PF19289"/>
    </source>
</evidence>
<dbReference type="Pfam" id="PF01523">
    <property type="entry name" value="PmbA_TldD_1st"/>
    <property type="match status" value="1"/>
</dbReference>
<dbReference type="RefSeq" id="WP_199382397.1">
    <property type="nucleotide sequence ID" value="NZ_JAEMHM010000002.1"/>
</dbReference>
<dbReference type="GO" id="GO:0008237">
    <property type="term" value="F:metallopeptidase activity"/>
    <property type="evidence" value="ECO:0007669"/>
    <property type="project" value="InterPro"/>
</dbReference>
<keyword evidence="6" id="KW-1185">Reference proteome</keyword>
<feature type="domain" description="Metalloprotease TldD/E N-terminal" evidence="2">
    <location>
        <begin position="22"/>
        <end position="85"/>
    </location>
</feature>
<dbReference type="Pfam" id="PF19290">
    <property type="entry name" value="PmbA_TldD_2nd"/>
    <property type="match status" value="1"/>
</dbReference>
<dbReference type="InterPro" id="IPR036059">
    <property type="entry name" value="TldD/PmbA_sf"/>
</dbReference>
<dbReference type="SUPFAM" id="SSF111283">
    <property type="entry name" value="Putative modulator of DNA gyrase, PmbA/TldD"/>
    <property type="match status" value="1"/>
</dbReference>
<evidence type="ECO:0000313" key="6">
    <source>
        <dbReference type="Proteomes" id="UP000636888"/>
    </source>
</evidence>
<dbReference type="Gene3D" id="3.30.2290.10">
    <property type="entry name" value="PmbA/TldD superfamily"/>
    <property type="match status" value="1"/>
</dbReference>
<dbReference type="InterPro" id="IPR002510">
    <property type="entry name" value="Metalloprtase-TldD/E_N"/>
</dbReference>
<dbReference type="GO" id="GO:0005829">
    <property type="term" value="C:cytosol"/>
    <property type="evidence" value="ECO:0007669"/>
    <property type="project" value="TreeGrafter"/>
</dbReference>
<evidence type="ECO:0000256" key="1">
    <source>
        <dbReference type="ARBA" id="ARBA00005836"/>
    </source>
</evidence>
<dbReference type="InterPro" id="IPR047657">
    <property type="entry name" value="PmbA"/>
</dbReference>
<proteinExistence type="inferred from homology"/>
<accession>A0A8J7IZJ3</accession>
<feature type="domain" description="Metalloprotease TldD/E central" evidence="4">
    <location>
        <begin position="113"/>
        <end position="217"/>
    </location>
</feature>
<dbReference type="InterPro" id="IPR045570">
    <property type="entry name" value="Metalloprtase-TldD/E_cen_dom"/>
</dbReference>
<protein>
    <submittedName>
        <fullName evidence="5">TldD/PmbA family protein</fullName>
    </submittedName>
</protein>
<organism evidence="5 6">
    <name type="scientific">Geomesophilobacter sediminis</name>
    <dbReference type="NCBI Taxonomy" id="2798584"/>
    <lineage>
        <taxon>Bacteria</taxon>
        <taxon>Pseudomonadati</taxon>
        <taxon>Thermodesulfobacteriota</taxon>
        <taxon>Desulfuromonadia</taxon>
        <taxon>Geobacterales</taxon>
        <taxon>Geobacteraceae</taxon>
        <taxon>Geomesophilobacter</taxon>
    </lineage>
</organism>